<reference evidence="2" key="1">
    <citation type="submission" date="2015-07" db="EMBL/GenBank/DDBJ databases">
        <title>Nocardia seriolae U-1 whole genome shotgun sequence.</title>
        <authorList>
            <person name="Imajoh M."/>
            <person name="Fukumoto Y."/>
            <person name="Sukeda M."/>
            <person name="Yamane J."/>
            <person name="Yamasaki K."/>
            <person name="Shimizu M."/>
            <person name="Ohnishi K."/>
            <person name="Oshima S."/>
        </authorList>
    </citation>
    <scope>NUCLEOTIDE SEQUENCE [LARGE SCALE GENOMIC DNA]</scope>
    <source>
        <strain evidence="2">U-1</strain>
    </source>
</reference>
<gene>
    <name evidence="1" type="ORF">NSK11_contig00072-0006</name>
</gene>
<evidence type="ECO:0000313" key="2">
    <source>
        <dbReference type="Proteomes" id="UP000037179"/>
    </source>
</evidence>
<organism evidence="1 2">
    <name type="scientific">Nocardia seriolae</name>
    <dbReference type="NCBI Taxonomy" id="37332"/>
    <lineage>
        <taxon>Bacteria</taxon>
        <taxon>Bacillati</taxon>
        <taxon>Actinomycetota</taxon>
        <taxon>Actinomycetes</taxon>
        <taxon>Mycobacteriales</taxon>
        <taxon>Nocardiaceae</taxon>
        <taxon>Nocardia</taxon>
    </lineage>
</organism>
<sequence>MRRKRIRLQSQYSRPPSEDCLAVGFGGLGPAAEDVWDSGRRGDDDAGVGEFIGGLLGIRGVADGGAVADGDHGMHDGVGVDVDVVEGLGPVAAALAAVGGGHVLAVAGGGGDRDRDAREQGGARKVQVPGQNGADVGAVENVGQAALVAEFDQDGQVLHAGDGRVVHGQDGAEGGWFGEYVT</sequence>
<comment type="caution">
    <text evidence="1">The sequence shown here is derived from an EMBL/GenBank/DDBJ whole genome shotgun (WGS) entry which is preliminary data.</text>
</comment>
<name>A0ABC9YYQ1_9NOCA</name>
<accession>A0ABC9YYQ1</accession>
<keyword evidence="1" id="KW-0436">Ligase</keyword>
<dbReference type="EMBL" id="BBYQ01000072">
    <property type="protein sequence ID" value="GAP30083.1"/>
    <property type="molecule type" value="Genomic_DNA"/>
</dbReference>
<dbReference type="Proteomes" id="UP000037179">
    <property type="component" value="Unassembled WGS sequence"/>
</dbReference>
<protein>
    <submittedName>
        <fullName evidence="1">UDP-N-acetylmuramoylalanyl-D-glutamate--2, 6-diaminopimelate ligase</fullName>
    </submittedName>
</protein>
<evidence type="ECO:0000313" key="1">
    <source>
        <dbReference type="EMBL" id="GAP30083.1"/>
    </source>
</evidence>
<dbReference type="AlphaFoldDB" id="A0ABC9YYQ1"/>
<dbReference type="GO" id="GO:0016874">
    <property type="term" value="F:ligase activity"/>
    <property type="evidence" value="ECO:0007669"/>
    <property type="project" value="UniProtKB-KW"/>
</dbReference>
<reference evidence="1 2" key="2">
    <citation type="journal article" date="2016" name="Genome Announc.">
        <title>Draft Genome Sequence of Erythromycin- and Oxytetracycline-Sensitive Nocardia seriolae Strain U-1 (NBRC 110359).</title>
        <authorList>
            <person name="Imajoh M."/>
            <person name="Sukeda M."/>
            <person name="Shimizu M."/>
            <person name="Yamane J."/>
            <person name="Ohnishi K."/>
            <person name="Oshima S."/>
        </authorList>
    </citation>
    <scope>NUCLEOTIDE SEQUENCE [LARGE SCALE GENOMIC DNA]</scope>
    <source>
        <strain evidence="1 2">U-1</strain>
    </source>
</reference>
<proteinExistence type="predicted"/>
<keyword evidence="2" id="KW-1185">Reference proteome</keyword>